<name>A0A4Q7Y5Q8_9ACTN</name>
<dbReference type="AlphaFoldDB" id="A0A4Q7Y5Q8"/>
<dbReference type="InterPro" id="IPR050166">
    <property type="entry name" value="ABC_transporter_ATP-bind"/>
</dbReference>
<dbReference type="PANTHER" id="PTHR42788">
    <property type="entry name" value="TAURINE IMPORT ATP-BINDING PROTEIN-RELATED"/>
    <property type="match status" value="1"/>
</dbReference>
<dbReference type="PROSITE" id="PS50893">
    <property type="entry name" value="ABC_TRANSPORTER_2"/>
    <property type="match status" value="1"/>
</dbReference>
<dbReference type="Gene3D" id="3.40.50.300">
    <property type="entry name" value="P-loop containing nucleotide triphosphate hydrolases"/>
    <property type="match status" value="1"/>
</dbReference>
<reference evidence="5 6" key="1">
    <citation type="submission" date="2019-02" db="EMBL/GenBank/DDBJ databases">
        <title>Sequencing the genomes of 1000 actinobacteria strains.</title>
        <authorList>
            <person name="Klenk H.-P."/>
        </authorList>
    </citation>
    <scope>NUCLEOTIDE SEQUENCE [LARGE SCALE GENOMIC DNA]</scope>
    <source>
        <strain evidence="5 6">DSM 44509</strain>
    </source>
</reference>
<dbReference type="SMART" id="SM00382">
    <property type="entry name" value="AAA"/>
    <property type="match status" value="1"/>
</dbReference>
<evidence type="ECO:0000256" key="3">
    <source>
        <dbReference type="ARBA" id="ARBA00022840"/>
    </source>
</evidence>
<comment type="caution">
    <text evidence="5">The sequence shown here is derived from an EMBL/GenBank/DDBJ whole genome shotgun (WGS) entry which is preliminary data.</text>
</comment>
<dbReference type="GO" id="GO:0005524">
    <property type="term" value="F:ATP binding"/>
    <property type="evidence" value="ECO:0007669"/>
    <property type="project" value="UniProtKB-KW"/>
</dbReference>
<sequence>MSLLSVENLNQVYTDAYTHEEMTAVGNVSFDIPEGQFISLIGPSGCGKTTVLNIVAGFIRASGGSVMLAGKPISGPGPDRGVVFQDFALFPWKSVEANIAFGLKMRGVDKAERKRRAREVIELVGLSGFEAKYPHELSGGMRQRVGVARVLATEPTMMLMDEPFASIDAQTRRVLQQEVLRIWEQERPTVLFVTHDVDEAIFMSDRVIVLSSRPSAVQADIEIPIPRPRTWSDVYADPAFVRIRRELMAMLGVDDDEKGS</sequence>
<dbReference type="Pfam" id="PF00005">
    <property type="entry name" value="ABC_tran"/>
    <property type="match status" value="1"/>
</dbReference>
<evidence type="ECO:0000256" key="1">
    <source>
        <dbReference type="ARBA" id="ARBA00022448"/>
    </source>
</evidence>
<evidence type="ECO:0000256" key="2">
    <source>
        <dbReference type="ARBA" id="ARBA00022741"/>
    </source>
</evidence>
<dbReference type="RefSeq" id="WP_104529444.1">
    <property type="nucleotide sequence ID" value="NZ_POQT01000027.1"/>
</dbReference>
<keyword evidence="6" id="KW-1185">Reference proteome</keyword>
<keyword evidence="2" id="KW-0547">Nucleotide-binding</keyword>
<accession>A0A4Q7Y5Q8</accession>
<dbReference type="EMBL" id="SHKV01000001">
    <property type="protein sequence ID" value="RZU32210.1"/>
    <property type="molecule type" value="Genomic_DNA"/>
</dbReference>
<dbReference type="SUPFAM" id="SSF52540">
    <property type="entry name" value="P-loop containing nucleoside triphosphate hydrolases"/>
    <property type="match status" value="1"/>
</dbReference>
<evidence type="ECO:0000313" key="6">
    <source>
        <dbReference type="Proteomes" id="UP000292507"/>
    </source>
</evidence>
<dbReference type="InterPro" id="IPR003593">
    <property type="entry name" value="AAA+_ATPase"/>
</dbReference>
<proteinExistence type="predicted"/>
<dbReference type="InterPro" id="IPR017871">
    <property type="entry name" value="ABC_transporter-like_CS"/>
</dbReference>
<dbReference type="Proteomes" id="UP000292507">
    <property type="component" value="Unassembled WGS sequence"/>
</dbReference>
<dbReference type="PANTHER" id="PTHR42788:SF13">
    <property type="entry name" value="ALIPHATIC SULFONATES IMPORT ATP-BINDING PROTEIN SSUB"/>
    <property type="match status" value="1"/>
</dbReference>
<organism evidence="5 6">
    <name type="scientific">Blastococcus saxobsidens</name>
    <dbReference type="NCBI Taxonomy" id="138336"/>
    <lineage>
        <taxon>Bacteria</taxon>
        <taxon>Bacillati</taxon>
        <taxon>Actinomycetota</taxon>
        <taxon>Actinomycetes</taxon>
        <taxon>Geodermatophilales</taxon>
        <taxon>Geodermatophilaceae</taxon>
        <taxon>Blastococcus</taxon>
    </lineage>
</organism>
<dbReference type="CDD" id="cd03293">
    <property type="entry name" value="ABC_NrtD_SsuB_transporters"/>
    <property type="match status" value="1"/>
</dbReference>
<evidence type="ECO:0000313" key="5">
    <source>
        <dbReference type="EMBL" id="RZU32210.1"/>
    </source>
</evidence>
<dbReference type="PROSITE" id="PS00211">
    <property type="entry name" value="ABC_TRANSPORTER_1"/>
    <property type="match status" value="1"/>
</dbReference>
<keyword evidence="1" id="KW-0813">Transport</keyword>
<feature type="domain" description="ABC transporter" evidence="4">
    <location>
        <begin position="4"/>
        <end position="237"/>
    </location>
</feature>
<dbReference type="GO" id="GO:0016887">
    <property type="term" value="F:ATP hydrolysis activity"/>
    <property type="evidence" value="ECO:0007669"/>
    <property type="project" value="InterPro"/>
</dbReference>
<dbReference type="InterPro" id="IPR027417">
    <property type="entry name" value="P-loop_NTPase"/>
</dbReference>
<gene>
    <name evidence="5" type="ORF">BKA19_1905</name>
</gene>
<protein>
    <submittedName>
        <fullName evidence="5">NitT/TauT family transport system ATP-binding protein</fullName>
    </submittedName>
</protein>
<evidence type="ECO:0000259" key="4">
    <source>
        <dbReference type="PROSITE" id="PS50893"/>
    </source>
</evidence>
<dbReference type="InterPro" id="IPR003439">
    <property type="entry name" value="ABC_transporter-like_ATP-bd"/>
</dbReference>
<dbReference type="OrthoDB" id="8773773at2"/>
<keyword evidence="3 5" id="KW-0067">ATP-binding</keyword>